<comment type="caution">
    <text evidence="6">The sequence shown here is derived from an EMBL/GenBank/DDBJ whole genome shotgun (WGS) entry which is preliminary data.</text>
</comment>
<dbReference type="GO" id="GO:0008168">
    <property type="term" value="F:methyltransferase activity"/>
    <property type="evidence" value="ECO:0007669"/>
    <property type="project" value="UniProtKB-KW"/>
</dbReference>
<organism evidence="6">
    <name type="scientific">marine sediment metagenome</name>
    <dbReference type="NCBI Taxonomy" id="412755"/>
    <lineage>
        <taxon>unclassified sequences</taxon>
        <taxon>metagenomes</taxon>
        <taxon>ecological metagenomes</taxon>
    </lineage>
</organism>
<evidence type="ECO:0008006" key="7">
    <source>
        <dbReference type="Google" id="ProtNLM"/>
    </source>
</evidence>
<comment type="similarity">
    <text evidence="1">Belongs to the CFA/CMAS family.</text>
</comment>
<dbReference type="GO" id="GO:0032259">
    <property type="term" value="P:methylation"/>
    <property type="evidence" value="ECO:0007669"/>
    <property type="project" value="UniProtKB-KW"/>
</dbReference>
<dbReference type="InterPro" id="IPR050723">
    <property type="entry name" value="CFA/CMAS"/>
</dbReference>
<dbReference type="SUPFAM" id="SSF53335">
    <property type="entry name" value="S-adenosyl-L-methionine-dependent methyltransferases"/>
    <property type="match status" value="1"/>
</dbReference>
<dbReference type="Gene3D" id="3.40.50.150">
    <property type="entry name" value="Vaccinia Virus protein VP39"/>
    <property type="match status" value="1"/>
</dbReference>
<dbReference type="GO" id="GO:0008610">
    <property type="term" value="P:lipid biosynthetic process"/>
    <property type="evidence" value="ECO:0007669"/>
    <property type="project" value="InterPro"/>
</dbReference>
<reference evidence="6" key="1">
    <citation type="journal article" date="2015" name="Nature">
        <title>Complex archaea that bridge the gap between prokaryotes and eukaryotes.</title>
        <authorList>
            <person name="Spang A."/>
            <person name="Saw J.H."/>
            <person name="Jorgensen S.L."/>
            <person name="Zaremba-Niedzwiedzka K."/>
            <person name="Martijn J."/>
            <person name="Lind A.E."/>
            <person name="van Eijk R."/>
            <person name="Schleper C."/>
            <person name="Guy L."/>
            <person name="Ettema T.J."/>
        </authorList>
    </citation>
    <scope>NUCLEOTIDE SEQUENCE</scope>
</reference>
<sequence>MANQNSEVMVLPNSNAPIAVRLLYKLLSNCKVGTLHIKLGEEVYVLQAKTSGPDAQIEVHNPLQMIKRFSRHGELGFAESYMNGDWETSDLSTLLYWGALNLESLFHSLQSNFLIKWFNRLRHAFRHNSEQGSKRNISAHYDLGNDFYKLWLDPTMTYSSAVFLNKDEPLEQAQLRKYQHLLDSLDAKPGQHILEVGCGWGGFAEYAAERGFRITGITLSQEQLTWAQKRISDAGLSHLVELKLQDYRSLSDQFDHIVSIEMFEAVGERYWPGYFKMLYARLKPGGKVALQVITIDHKNFDYYRQNVDFIQLYIFPGGMLPSPEVFAEHADSAGLIINKATDYGHDYERTLQIWHQRFNEVVHHVEALGYDQRFINMWRYYLSYCEAGFRTEHTGVYQYLMSKPL</sequence>
<dbReference type="InterPro" id="IPR029063">
    <property type="entry name" value="SAM-dependent_MTases_sf"/>
</dbReference>
<evidence type="ECO:0000256" key="1">
    <source>
        <dbReference type="ARBA" id="ARBA00010815"/>
    </source>
</evidence>
<dbReference type="Pfam" id="PF02353">
    <property type="entry name" value="CMAS"/>
    <property type="match status" value="1"/>
</dbReference>
<dbReference type="CDD" id="cd02440">
    <property type="entry name" value="AdoMet_MTases"/>
    <property type="match status" value="1"/>
</dbReference>
<keyword evidence="4" id="KW-0949">S-adenosyl-L-methionine</keyword>
<dbReference type="InterPro" id="IPR003333">
    <property type="entry name" value="CMAS"/>
</dbReference>
<evidence type="ECO:0000256" key="5">
    <source>
        <dbReference type="ARBA" id="ARBA00023098"/>
    </source>
</evidence>
<evidence type="ECO:0000256" key="2">
    <source>
        <dbReference type="ARBA" id="ARBA00022603"/>
    </source>
</evidence>
<keyword evidence="3" id="KW-0808">Transferase</keyword>
<accession>A0A0F9S7Q7</accession>
<dbReference type="AlphaFoldDB" id="A0A0F9S7Q7"/>
<evidence type="ECO:0000256" key="4">
    <source>
        <dbReference type="ARBA" id="ARBA00022691"/>
    </source>
</evidence>
<gene>
    <name evidence="6" type="ORF">LCGC14_0505180</name>
</gene>
<evidence type="ECO:0000256" key="3">
    <source>
        <dbReference type="ARBA" id="ARBA00022679"/>
    </source>
</evidence>
<keyword evidence="5" id="KW-0443">Lipid metabolism</keyword>
<name>A0A0F9S7Q7_9ZZZZ</name>
<dbReference type="PIRSF" id="PIRSF003085">
    <property type="entry name" value="CMAS"/>
    <property type="match status" value="1"/>
</dbReference>
<evidence type="ECO:0000313" key="6">
    <source>
        <dbReference type="EMBL" id="KKN63094.1"/>
    </source>
</evidence>
<dbReference type="PANTHER" id="PTHR43667">
    <property type="entry name" value="CYCLOPROPANE-FATTY-ACYL-PHOSPHOLIPID SYNTHASE"/>
    <property type="match status" value="1"/>
</dbReference>
<protein>
    <recommendedName>
        <fullName evidence="7">Cyclopropane-fatty-acyl-phospholipid synthase</fullName>
    </recommendedName>
</protein>
<keyword evidence="2" id="KW-0489">Methyltransferase</keyword>
<dbReference type="EMBL" id="LAZR01000601">
    <property type="protein sequence ID" value="KKN63094.1"/>
    <property type="molecule type" value="Genomic_DNA"/>
</dbReference>
<dbReference type="PANTHER" id="PTHR43667:SF2">
    <property type="entry name" value="FATTY ACID C-METHYL TRANSFERASE"/>
    <property type="match status" value="1"/>
</dbReference>
<proteinExistence type="inferred from homology"/>